<proteinExistence type="predicted"/>
<accession>A0A2K1PE76</accession>
<dbReference type="InterPro" id="IPR007404">
    <property type="entry name" value="YdjM-like"/>
</dbReference>
<sequence>MPNFKTHILSGILGFPVFFLMFNFVYSHLFYEVYYVSSEIVLSYFLFVVGSDFPDIDHQNSFINRLMRLFLIFGSVYYLFEYDFLYKEYLPFPYNLSNFIIIVIGTLVGLLLGILFNKLSKHRGLWHLFLTGAILSFLIYLLNLKYRTPINILYSLSYFVGFSLHIILDKNFKTK</sequence>
<name>A0A2K1PE76_9BACT</name>
<reference evidence="2 3" key="1">
    <citation type="submission" date="2013-12" db="EMBL/GenBank/DDBJ databases">
        <title>Comparative genomics of Petrotoga isolates.</title>
        <authorList>
            <person name="Nesbo C.L."/>
            <person name="Charchuk R."/>
            <person name="Chow K."/>
        </authorList>
    </citation>
    <scope>NUCLEOTIDE SEQUENCE [LARGE SCALE GENOMIC DNA]</scope>
    <source>
        <strain evidence="2 3">DSM 10691</strain>
    </source>
</reference>
<evidence type="ECO:0000313" key="2">
    <source>
        <dbReference type="EMBL" id="PNS01028.1"/>
    </source>
</evidence>
<keyword evidence="3" id="KW-1185">Reference proteome</keyword>
<comment type="caution">
    <text evidence="2">The sequence shown here is derived from an EMBL/GenBank/DDBJ whole genome shotgun (WGS) entry which is preliminary data.</text>
</comment>
<gene>
    <name evidence="2" type="ORF">X928_03815</name>
</gene>
<keyword evidence="1" id="KW-0812">Transmembrane</keyword>
<keyword evidence="1" id="KW-1133">Transmembrane helix</keyword>
<dbReference type="EMBL" id="AZRM01000017">
    <property type="protein sequence ID" value="PNS01028.1"/>
    <property type="molecule type" value="Genomic_DNA"/>
</dbReference>
<organism evidence="2 3">
    <name type="scientific">Petrotoga miotherma DSM 10691</name>
    <dbReference type="NCBI Taxonomy" id="1434326"/>
    <lineage>
        <taxon>Bacteria</taxon>
        <taxon>Thermotogati</taxon>
        <taxon>Thermotogota</taxon>
        <taxon>Thermotogae</taxon>
        <taxon>Petrotogales</taxon>
        <taxon>Petrotogaceae</taxon>
        <taxon>Petrotoga</taxon>
    </lineage>
</organism>
<feature type="transmembrane region" description="Helical" evidence="1">
    <location>
        <begin position="92"/>
        <end position="117"/>
    </location>
</feature>
<evidence type="ECO:0000256" key="1">
    <source>
        <dbReference type="SAM" id="Phobius"/>
    </source>
</evidence>
<protein>
    <recommendedName>
        <fullName evidence="4">Metal-dependent hydrolase</fullName>
    </recommendedName>
</protein>
<evidence type="ECO:0008006" key="4">
    <source>
        <dbReference type="Google" id="ProtNLM"/>
    </source>
</evidence>
<feature type="transmembrane region" description="Helical" evidence="1">
    <location>
        <begin position="62"/>
        <end position="80"/>
    </location>
</feature>
<dbReference type="Proteomes" id="UP000236199">
    <property type="component" value="Unassembled WGS sequence"/>
</dbReference>
<dbReference type="Pfam" id="PF04307">
    <property type="entry name" value="YdjM"/>
    <property type="match status" value="1"/>
</dbReference>
<evidence type="ECO:0000313" key="3">
    <source>
        <dbReference type="Proteomes" id="UP000236199"/>
    </source>
</evidence>
<dbReference type="OrthoDB" id="47548at2"/>
<dbReference type="RefSeq" id="WP_103078545.1">
    <property type="nucleotide sequence ID" value="NZ_AZRM01000017.1"/>
</dbReference>
<feature type="transmembrane region" description="Helical" evidence="1">
    <location>
        <begin position="7"/>
        <end position="27"/>
    </location>
</feature>
<dbReference type="AlphaFoldDB" id="A0A2K1PE76"/>
<feature type="transmembrane region" description="Helical" evidence="1">
    <location>
        <begin position="148"/>
        <end position="168"/>
    </location>
</feature>
<feature type="transmembrane region" description="Helical" evidence="1">
    <location>
        <begin position="33"/>
        <end position="50"/>
    </location>
</feature>
<keyword evidence="1" id="KW-0472">Membrane</keyword>
<feature type="transmembrane region" description="Helical" evidence="1">
    <location>
        <begin position="124"/>
        <end position="142"/>
    </location>
</feature>